<evidence type="ECO:0000313" key="1">
    <source>
        <dbReference type="EMBL" id="TNJ67511.1"/>
    </source>
</evidence>
<dbReference type="SUPFAM" id="SSF53649">
    <property type="entry name" value="Alkaline phosphatase-like"/>
    <property type="match status" value="1"/>
</dbReference>
<dbReference type="OrthoDB" id="9762324at2"/>
<reference evidence="1 2" key="1">
    <citation type="submission" date="2019-05" db="EMBL/GenBank/DDBJ databases">
        <title>We sequenced the genome of Paenibacillus hemerocallicola KCTC 33185 for further insight into its adaptation and study the phylogeny of Paenibacillus.</title>
        <authorList>
            <person name="Narsing Rao M.P."/>
        </authorList>
    </citation>
    <scope>NUCLEOTIDE SEQUENCE [LARGE SCALE GENOMIC DNA]</scope>
    <source>
        <strain evidence="1 2">KCTC 33185</strain>
    </source>
</reference>
<dbReference type="EMBL" id="VDCQ01000004">
    <property type="protein sequence ID" value="TNJ67511.1"/>
    <property type="molecule type" value="Genomic_DNA"/>
</dbReference>
<dbReference type="AlphaFoldDB" id="A0A5C4TEP4"/>
<sequence>MDGKSLLPVLAGDTDEHKRYQVSELLNGRAIADRKYKYIETYNDIPELNDLELDPGERRNLAGELPEAAAELEKQLKKACK</sequence>
<dbReference type="InterPro" id="IPR017850">
    <property type="entry name" value="Alkaline_phosphatase_core_sf"/>
</dbReference>
<evidence type="ECO:0000313" key="2">
    <source>
        <dbReference type="Proteomes" id="UP000307943"/>
    </source>
</evidence>
<organism evidence="1 2">
    <name type="scientific">Paenibacillus hemerocallicola</name>
    <dbReference type="NCBI Taxonomy" id="1172614"/>
    <lineage>
        <taxon>Bacteria</taxon>
        <taxon>Bacillati</taxon>
        <taxon>Bacillota</taxon>
        <taxon>Bacilli</taxon>
        <taxon>Bacillales</taxon>
        <taxon>Paenibacillaceae</taxon>
        <taxon>Paenibacillus</taxon>
    </lineage>
</organism>
<gene>
    <name evidence="1" type="ORF">FE784_03780</name>
</gene>
<evidence type="ECO:0008006" key="3">
    <source>
        <dbReference type="Google" id="ProtNLM"/>
    </source>
</evidence>
<dbReference type="RefSeq" id="WP_139600798.1">
    <property type="nucleotide sequence ID" value="NZ_VDCQ01000004.1"/>
</dbReference>
<dbReference type="Proteomes" id="UP000307943">
    <property type="component" value="Unassembled WGS sequence"/>
</dbReference>
<proteinExistence type="predicted"/>
<name>A0A5C4TEP4_9BACL</name>
<accession>A0A5C4TEP4</accession>
<comment type="caution">
    <text evidence="1">The sequence shown here is derived from an EMBL/GenBank/DDBJ whole genome shotgun (WGS) entry which is preliminary data.</text>
</comment>
<keyword evidence="2" id="KW-1185">Reference proteome</keyword>
<protein>
    <recommendedName>
        <fullName evidence="3">DUF4976 domain-containing protein</fullName>
    </recommendedName>
</protein>
<dbReference type="Gene3D" id="3.40.720.10">
    <property type="entry name" value="Alkaline Phosphatase, subunit A"/>
    <property type="match status" value="1"/>
</dbReference>